<dbReference type="PANTHER" id="PTHR45125:SF3">
    <property type="entry name" value="NO-APICAL-MERISTEM-ASSOCIATED CARBOXY-TERMINAL DOMAIN PROTEIN"/>
    <property type="match status" value="1"/>
</dbReference>
<dbReference type="AlphaFoldDB" id="A0A7N2LND6"/>
<reference evidence="4" key="2">
    <citation type="submission" date="2021-01" db="UniProtKB">
        <authorList>
            <consortium name="EnsemblPlants"/>
        </authorList>
    </citation>
    <scope>IDENTIFICATION</scope>
</reference>
<feature type="compositionally biased region" description="Polar residues" evidence="2">
    <location>
        <begin position="656"/>
        <end position="669"/>
    </location>
</feature>
<feature type="region of interest" description="Disordered" evidence="2">
    <location>
        <begin position="648"/>
        <end position="669"/>
    </location>
</feature>
<feature type="coiled-coil region" evidence="1">
    <location>
        <begin position="731"/>
        <end position="774"/>
    </location>
</feature>
<keyword evidence="1" id="KW-0175">Coiled coil</keyword>
<dbReference type="EnsemblPlants" id="QL05p011416:mrna">
    <property type="protein sequence ID" value="QL05p011416:mrna"/>
    <property type="gene ID" value="QL05p011416"/>
</dbReference>
<dbReference type="Proteomes" id="UP000594261">
    <property type="component" value="Chromosome 5"/>
</dbReference>
<dbReference type="EMBL" id="LRBV02000005">
    <property type="status" value="NOT_ANNOTATED_CDS"/>
    <property type="molecule type" value="Genomic_DNA"/>
</dbReference>
<reference evidence="4 5" key="1">
    <citation type="journal article" date="2016" name="G3 (Bethesda)">
        <title>First Draft Assembly and Annotation of the Genome of a California Endemic Oak Quercus lobata Nee (Fagaceae).</title>
        <authorList>
            <person name="Sork V.L."/>
            <person name="Fitz-Gibbon S.T."/>
            <person name="Puiu D."/>
            <person name="Crepeau M."/>
            <person name="Gugger P.F."/>
            <person name="Sherman R."/>
            <person name="Stevens K."/>
            <person name="Langley C.H."/>
            <person name="Pellegrini M."/>
            <person name="Salzberg S.L."/>
        </authorList>
    </citation>
    <scope>NUCLEOTIDE SEQUENCE [LARGE SCALE GENOMIC DNA]</scope>
    <source>
        <strain evidence="4 5">cv. SW786</strain>
    </source>
</reference>
<dbReference type="InParanoid" id="A0A7N2LND6"/>
<sequence length="806" mass="90943">MEGSVFHIIIIEQCLLGVNEFELLRIGREIDLPVIDATPKKILQLLQSNFKGFEDVDREKISSHLQKYRDSLKKKAQLHMLGYRDKDGTSSEHIQSGYQMEEHSPMTLVDQVLKTTVANEPDILSQQQQAPAAKNTQGFQSVTRPFETNLQTIGGSTSCGNQSNALMTQMDETPSSEQKWNEFTGGQPFVYESFLNDPDEFSSLDTFQGGISGDPSFFSINAPVLSPSHIDHGEYGFSSDGIFENFTGDVIARFQLKFTYEYGCVCNLSFSLFLSLPTLPDFALSRAIKLLFPSLFSPITKPLSHQASLLTPITKPSLSPSLGFLSDQQAAVRITKPLPLPIHPHPSPNPFHCHRASLFSPITKSLPPSLAFLSDHQAAVRITKPLPLPIHPHPSPNPFHCHRGSLFSPITKPLSPASLFSPITKPLSESTSLCLCLCRFTEAPSRWDSASSRGFLLAVGLASSERMDTQEEITRYDNISQMDDDFLAPFLNESQNTSIHSQESCPEVEVVTPNPTKRGSNFSVDEDNLLVSAWLNTSMDAVQGTDQRIEQFWKKVWQYFCENNTYGTTRSASSLQSRWGNVNRETSRFAGFMAKVEARNPSGATYEDKLKEAKELYRDSPTSTSGKKSVFAFEHCWVVLKNQPKWGMPKERSKGLPQTPSSIDQVCSNNDDTMEVERPIGRKAEKAKRKRSDGDKGFEDYLVKKMQYMQESHEQDNEALRIKADRVRVDAQRVDIEKERADIEKERLRLETSREMHRVDIENEKLRLETIREEGRIMTLDTSGMNDKEKLYFENLKNQILARQQS</sequence>
<keyword evidence="5" id="KW-1185">Reference proteome</keyword>
<evidence type="ECO:0000256" key="2">
    <source>
        <dbReference type="SAM" id="MobiDB-lite"/>
    </source>
</evidence>
<proteinExistence type="predicted"/>
<accession>A0A7N2LND6</accession>
<evidence type="ECO:0000259" key="3">
    <source>
        <dbReference type="Pfam" id="PF14303"/>
    </source>
</evidence>
<dbReference type="Pfam" id="PF14303">
    <property type="entry name" value="NAM-associated"/>
    <property type="match status" value="1"/>
</dbReference>
<dbReference type="PANTHER" id="PTHR45125">
    <property type="entry name" value="F21J9.4-RELATED"/>
    <property type="match status" value="1"/>
</dbReference>
<dbReference type="Gene3D" id="1.10.10.60">
    <property type="entry name" value="Homeodomain-like"/>
    <property type="match status" value="1"/>
</dbReference>
<name>A0A7N2LND6_QUELO</name>
<dbReference type="Gramene" id="QL05p011416:mrna">
    <property type="protein sequence ID" value="QL05p011416:mrna"/>
    <property type="gene ID" value="QL05p011416"/>
</dbReference>
<organism evidence="4 5">
    <name type="scientific">Quercus lobata</name>
    <name type="common">Valley oak</name>
    <dbReference type="NCBI Taxonomy" id="97700"/>
    <lineage>
        <taxon>Eukaryota</taxon>
        <taxon>Viridiplantae</taxon>
        <taxon>Streptophyta</taxon>
        <taxon>Embryophyta</taxon>
        <taxon>Tracheophyta</taxon>
        <taxon>Spermatophyta</taxon>
        <taxon>Magnoliopsida</taxon>
        <taxon>eudicotyledons</taxon>
        <taxon>Gunneridae</taxon>
        <taxon>Pentapetalae</taxon>
        <taxon>rosids</taxon>
        <taxon>fabids</taxon>
        <taxon>Fagales</taxon>
        <taxon>Fagaceae</taxon>
        <taxon>Quercus</taxon>
    </lineage>
</organism>
<feature type="domain" description="No apical meristem-associated C-terminal" evidence="3">
    <location>
        <begin position="631"/>
        <end position="800"/>
    </location>
</feature>
<evidence type="ECO:0000256" key="1">
    <source>
        <dbReference type="SAM" id="Coils"/>
    </source>
</evidence>
<dbReference type="InterPro" id="IPR029466">
    <property type="entry name" value="NAM-associated_C"/>
</dbReference>
<protein>
    <recommendedName>
        <fullName evidence="3">No apical meristem-associated C-terminal domain-containing protein</fullName>
    </recommendedName>
</protein>
<evidence type="ECO:0000313" key="5">
    <source>
        <dbReference type="Proteomes" id="UP000594261"/>
    </source>
</evidence>
<evidence type="ECO:0000313" key="4">
    <source>
        <dbReference type="EnsemblPlants" id="QL05p011416:mrna"/>
    </source>
</evidence>